<feature type="zinc finger region" description="C3H1-type" evidence="1">
    <location>
        <begin position="69"/>
        <end position="90"/>
    </location>
</feature>
<evidence type="ECO:0000313" key="4">
    <source>
        <dbReference type="EMBL" id="KPA86660.1"/>
    </source>
</evidence>
<keyword evidence="1" id="KW-0479">Metal-binding</keyword>
<dbReference type="Proteomes" id="UP000037923">
    <property type="component" value="Unassembled WGS sequence"/>
</dbReference>
<evidence type="ECO:0000259" key="3">
    <source>
        <dbReference type="PROSITE" id="PS50103"/>
    </source>
</evidence>
<accession>A0A0M9GB13</accession>
<dbReference type="Gene3D" id="4.10.1000.10">
    <property type="entry name" value="Zinc finger, CCCH-type"/>
    <property type="match status" value="1"/>
</dbReference>
<dbReference type="OrthoDB" id="410307at2759"/>
<dbReference type="RefSeq" id="XP_015665099.1">
    <property type="nucleotide sequence ID" value="XM_015797091.1"/>
</dbReference>
<evidence type="ECO:0000256" key="1">
    <source>
        <dbReference type="PROSITE-ProRule" id="PRU00723"/>
    </source>
</evidence>
<dbReference type="GO" id="GO:0008270">
    <property type="term" value="F:zinc ion binding"/>
    <property type="evidence" value="ECO:0007669"/>
    <property type="project" value="UniProtKB-KW"/>
</dbReference>
<reference evidence="4 5" key="1">
    <citation type="submission" date="2015-07" db="EMBL/GenBank/DDBJ databases">
        <title>High-quality genome of monoxenous trypanosomatid Leptomonas pyrrhocoris.</title>
        <authorList>
            <person name="Flegontov P."/>
            <person name="Butenko A."/>
            <person name="Firsov S."/>
            <person name="Vlcek C."/>
            <person name="Logacheva M.D."/>
            <person name="Field M."/>
            <person name="Filatov D."/>
            <person name="Flegontova O."/>
            <person name="Gerasimov E."/>
            <person name="Jackson A.P."/>
            <person name="Kelly S."/>
            <person name="Opperdoes F."/>
            <person name="O'Reilly A."/>
            <person name="Votypka J."/>
            <person name="Yurchenko V."/>
            <person name="Lukes J."/>
        </authorList>
    </citation>
    <scope>NUCLEOTIDE SEQUENCE [LARGE SCALE GENOMIC DNA]</scope>
    <source>
        <strain evidence="4">H10</strain>
    </source>
</reference>
<dbReference type="InterPro" id="IPR000571">
    <property type="entry name" value="Znf_CCCH"/>
</dbReference>
<protein>
    <recommendedName>
        <fullName evidence="3">C3H1-type domain-containing protein</fullName>
    </recommendedName>
</protein>
<comment type="caution">
    <text evidence="4">The sequence shown here is derived from an EMBL/GenBank/DDBJ whole genome shotgun (WGS) entry which is preliminary data.</text>
</comment>
<dbReference type="AlphaFoldDB" id="A0A0M9GB13"/>
<dbReference type="EMBL" id="LGTL01000001">
    <property type="protein sequence ID" value="KPA86660.1"/>
    <property type="molecule type" value="Genomic_DNA"/>
</dbReference>
<organism evidence="4 5">
    <name type="scientific">Leptomonas pyrrhocoris</name>
    <name type="common">Firebug parasite</name>
    <dbReference type="NCBI Taxonomy" id="157538"/>
    <lineage>
        <taxon>Eukaryota</taxon>
        <taxon>Discoba</taxon>
        <taxon>Euglenozoa</taxon>
        <taxon>Kinetoplastea</taxon>
        <taxon>Metakinetoplastina</taxon>
        <taxon>Trypanosomatida</taxon>
        <taxon>Trypanosomatidae</taxon>
        <taxon>Leishmaniinae</taxon>
        <taxon>Leptomonas</taxon>
    </lineage>
</organism>
<keyword evidence="5" id="KW-1185">Reference proteome</keyword>
<feature type="region of interest" description="Disordered" evidence="2">
    <location>
        <begin position="226"/>
        <end position="279"/>
    </location>
</feature>
<evidence type="ECO:0000313" key="5">
    <source>
        <dbReference type="Proteomes" id="UP000037923"/>
    </source>
</evidence>
<dbReference type="SMART" id="SM00356">
    <property type="entry name" value="ZnF_C3H1"/>
    <property type="match status" value="2"/>
</dbReference>
<dbReference type="GeneID" id="26901059"/>
<gene>
    <name evidence="4" type="ORF">ABB37_00762</name>
</gene>
<dbReference type="OMA" id="WSVCTFF"/>
<feature type="domain" description="C3H1-type" evidence="3">
    <location>
        <begin position="69"/>
        <end position="90"/>
    </location>
</feature>
<feature type="zinc finger region" description="C3H1-type" evidence="1">
    <location>
        <begin position="31"/>
        <end position="59"/>
    </location>
</feature>
<dbReference type="PROSITE" id="PS50103">
    <property type="entry name" value="ZF_C3H1"/>
    <property type="match status" value="2"/>
</dbReference>
<dbReference type="VEuPathDB" id="TriTrypDB:LpyrH10_01_7620"/>
<feature type="domain" description="C3H1-type" evidence="3">
    <location>
        <begin position="31"/>
        <end position="59"/>
    </location>
</feature>
<proteinExistence type="predicted"/>
<name>A0A0M9GB13_LEPPY</name>
<keyword evidence="1" id="KW-0863">Zinc-finger</keyword>
<feature type="compositionally biased region" description="Low complexity" evidence="2">
    <location>
        <begin position="238"/>
        <end position="267"/>
    </location>
</feature>
<keyword evidence="1" id="KW-0862">Zinc</keyword>
<evidence type="ECO:0000256" key="2">
    <source>
        <dbReference type="SAM" id="MobiDB-lite"/>
    </source>
</evidence>
<sequence>MSQQPQQHRQQQQQQQWTADQRRQQIAELLRNKGVICRDYLCTSHCPRTPTCPYMHVSNGETRPVPWSVCTFFTQGKCLRDRCTFFHGTQAQLEELHATGSPVYRPQDYMKIAVPPPEYLNPDGSIATSVSFSAVPPTPTMQVMRGPAMPHENAVNTFQPLVLMQQSPQAITPSMFSGQGNTPNSRPSQFPFYASSSLTAQMPMQATTTVFSPGLQTMPTAAYYQSANPQMMPPPPQQYASPSQYNTPHQQAQQQPNSQPPQQQQHPLGNQLYFHIQSQ</sequence>